<dbReference type="Gene3D" id="3.10.129.10">
    <property type="entry name" value="Hotdog Thioesterase"/>
    <property type="match status" value="1"/>
</dbReference>
<gene>
    <name evidence="2" type="primary">LOC102805254</name>
</gene>
<dbReference type="SUPFAM" id="SSF54637">
    <property type="entry name" value="Thioesterase/thiol ester dehydrase-isomerase"/>
    <property type="match status" value="2"/>
</dbReference>
<dbReference type="PANTHER" id="PTHR34487:SF1">
    <property type="entry name" value="ACYL-ACP THIOESTERASE"/>
    <property type="match status" value="1"/>
</dbReference>
<dbReference type="GeneID" id="102805254"/>
<organism evidence="1 2">
    <name type="scientific">Saccoglossus kowalevskii</name>
    <name type="common">Acorn worm</name>
    <dbReference type="NCBI Taxonomy" id="10224"/>
    <lineage>
        <taxon>Eukaryota</taxon>
        <taxon>Metazoa</taxon>
        <taxon>Hemichordata</taxon>
        <taxon>Enteropneusta</taxon>
        <taxon>Harrimaniidae</taxon>
        <taxon>Saccoglossus</taxon>
    </lineage>
</organism>
<evidence type="ECO:0000313" key="2">
    <source>
        <dbReference type="RefSeq" id="XP_006824311.1"/>
    </source>
</evidence>
<dbReference type="Proteomes" id="UP000694865">
    <property type="component" value="Unplaced"/>
</dbReference>
<dbReference type="RefSeq" id="XP_006824311.1">
    <property type="nucleotide sequence ID" value="XM_006824248.1"/>
</dbReference>
<keyword evidence="1" id="KW-1185">Reference proteome</keyword>
<sequence>MEKSISQDGKEIYLSFNEVPIDYFDSSGTFKMWKSIYICQSIRYFGLQDLWMRIKGSVHAVKTQKLHVYPILYSDVKVGTKLRGVFSILSIGRTSICMRQDVLLADNGQIVCRCDTLMVHIDKKTRKPSPLLTEHLVSLRPMLKDRQQTFMSKFNAIPTVPQYVYSFVAPFSDEDVNLHINHSNYIKYCMDCASFGARDHAYPTFTSELSVYNVRSISVIYVSEAIAGNKLKVVSWIDDSEHDTIRFVISNEERDVFHCIIRFRKLEGSKL</sequence>
<accession>A0ABM0MWC0</accession>
<dbReference type="PANTHER" id="PTHR34487">
    <property type="entry name" value="ACYL-ACP THIOESTERASE"/>
    <property type="match status" value="1"/>
</dbReference>
<name>A0ABM0MWC0_SACKO</name>
<protein>
    <submittedName>
        <fullName evidence="2">Uncharacterized protein LOC102805254</fullName>
    </submittedName>
</protein>
<reference evidence="2" key="1">
    <citation type="submission" date="2025-08" db="UniProtKB">
        <authorList>
            <consortium name="RefSeq"/>
        </authorList>
    </citation>
    <scope>IDENTIFICATION</scope>
    <source>
        <tissue evidence="2">Testes</tissue>
    </source>
</reference>
<evidence type="ECO:0000313" key="1">
    <source>
        <dbReference type="Proteomes" id="UP000694865"/>
    </source>
</evidence>
<proteinExistence type="predicted"/>
<dbReference type="InterPro" id="IPR029069">
    <property type="entry name" value="HotDog_dom_sf"/>
</dbReference>